<gene>
    <name evidence="3" type="ORF">BIN_B_03834</name>
</gene>
<evidence type="ECO:0000313" key="3">
    <source>
        <dbReference type="EMBL" id="VTP00972.1"/>
    </source>
</evidence>
<dbReference type="EMBL" id="LR589110">
    <property type="protein sequence ID" value="VTP00972.1"/>
    <property type="molecule type" value="Genomic_DNA"/>
</dbReference>
<dbReference type="GO" id="GO:0009898">
    <property type="term" value="C:cytoplasmic side of plasma membrane"/>
    <property type="evidence" value="ECO:0007669"/>
    <property type="project" value="TreeGrafter"/>
</dbReference>
<dbReference type="PANTHER" id="PTHR43384">
    <property type="entry name" value="SEPTUM SITE-DETERMINING PROTEIN MIND HOMOLOG, CHLOROPLASTIC-RELATED"/>
    <property type="match status" value="1"/>
</dbReference>
<protein>
    <submittedName>
        <fullName evidence="3">CobQ/CobB/MinD/ParA nucleotide binding domain protein</fullName>
    </submittedName>
</protein>
<dbReference type="InterPro" id="IPR050625">
    <property type="entry name" value="ParA/MinD_ATPase"/>
</dbReference>
<dbReference type="GO" id="GO:0051782">
    <property type="term" value="P:negative regulation of cell division"/>
    <property type="evidence" value="ECO:0007669"/>
    <property type="project" value="TreeGrafter"/>
</dbReference>
<feature type="compositionally biased region" description="Low complexity" evidence="1">
    <location>
        <begin position="88"/>
        <end position="111"/>
    </location>
</feature>
<name>A0A653EW88_9MYCO</name>
<dbReference type="PANTHER" id="PTHR43384:SF14">
    <property type="entry name" value="ESX-1 SECRETION-ASSOCIATED PROTEIN ESPI"/>
    <property type="match status" value="1"/>
</dbReference>
<sequence length="531" mass="58154">MVRGVQYRAWEKSPGDDDGDQATMGDPVSDDNDFDSRYFDDGDDAPQAADNGFRDNNRGFAAYGRVPLPANYRAPSPTGGTRRHGYDTAPPAAAHQQTPSPPLDAAAAPPWERADADYSGASRRHLPSGPPPAQPPPGPAPNSNGPAFPDEPAQRPAQPNSPHPQPGAGFPAEGPPGYPPRQLDAYAFEPPAAERARSDRQPHSRHDASVGDLRAQIRESHVAPPYKPVPKMGWRKTFYRTTRINLGLSAQERHWNDLDRRLKVDLRGNYVIAVMGEKGGVTKTTSAISLGMALKKYRDEKIVAIDANPASGNLARRIQEPSTLSWRGLINDAGLKQYRDFRVYMGKDKETGLEVLASDRGDEMLKGEQLVEAWKRLQVQYPIAIIDCGNQMRDDITKSILNDLPVDAIVVPSTTRLDGALAAADALNWLMEHGYPHLVRQAVVVVSNINNINASARVQRLHEDFEKAVRAVHDVPFDRHLSDATAIEFWRMRAETQKAYIEAAASLVDGFAAAADREAGTGGWIDRGGQR</sequence>
<dbReference type="SUPFAM" id="SSF52540">
    <property type="entry name" value="P-loop containing nucleoside triphosphate hydrolases"/>
    <property type="match status" value="1"/>
</dbReference>
<organism evidence="3">
    <name type="scientific">Mycobacterium riyadhense</name>
    <dbReference type="NCBI Taxonomy" id="486698"/>
    <lineage>
        <taxon>Bacteria</taxon>
        <taxon>Bacillati</taxon>
        <taxon>Actinomycetota</taxon>
        <taxon>Actinomycetes</taxon>
        <taxon>Mycobacteriales</taxon>
        <taxon>Mycobacteriaceae</taxon>
        <taxon>Mycobacterium</taxon>
    </lineage>
</organism>
<dbReference type="AlphaFoldDB" id="A0A653EW88"/>
<dbReference type="GO" id="GO:0005524">
    <property type="term" value="F:ATP binding"/>
    <property type="evidence" value="ECO:0007669"/>
    <property type="project" value="TreeGrafter"/>
</dbReference>
<dbReference type="GO" id="GO:0005829">
    <property type="term" value="C:cytosol"/>
    <property type="evidence" value="ECO:0007669"/>
    <property type="project" value="TreeGrafter"/>
</dbReference>
<accession>A0A653EW88</accession>
<dbReference type="InterPro" id="IPR002586">
    <property type="entry name" value="CobQ/CobB/MinD/ParA_Nub-bd_dom"/>
</dbReference>
<feature type="domain" description="CobQ/CobB/MinD/ParA nucleotide binding" evidence="2">
    <location>
        <begin position="272"/>
        <end position="419"/>
    </location>
</feature>
<feature type="region of interest" description="Disordered" evidence="1">
    <location>
        <begin position="1"/>
        <end position="212"/>
    </location>
</feature>
<evidence type="ECO:0000256" key="1">
    <source>
        <dbReference type="SAM" id="MobiDB-lite"/>
    </source>
</evidence>
<dbReference type="InterPro" id="IPR027417">
    <property type="entry name" value="P-loop_NTPase"/>
</dbReference>
<evidence type="ECO:0000259" key="2">
    <source>
        <dbReference type="Pfam" id="PF01656"/>
    </source>
</evidence>
<dbReference type="Gene3D" id="3.40.50.300">
    <property type="entry name" value="P-loop containing nucleotide triphosphate hydrolases"/>
    <property type="match status" value="1"/>
</dbReference>
<proteinExistence type="predicted"/>
<dbReference type="GO" id="GO:0016887">
    <property type="term" value="F:ATP hydrolysis activity"/>
    <property type="evidence" value="ECO:0007669"/>
    <property type="project" value="TreeGrafter"/>
</dbReference>
<dbReference type="Pfam" id="PF01656">
    <property type="entry name" value="CbiA"/>
    <property type="match status" value="1"/>
</dbReference>
<reference evidence="3" key="1">
    <citation type="submission" date="2019-05" db="EMBL/GenBank/DDBJ databases">
        <authorList>
            <person name="Naeem R."/>
            <person name="Antony C."/>
            <person name="Guan Q."/>
        </authorList>
    </citation>
    <scope>NUCLEOTIDE SEQUENCE</scope>
    <source>
        <strain evidence="3">2</strain>
    </source>
</reference>
<feature type="compositionally biased region" description="Basic and acidic residues" evidence="1">
    <location>
        <begin position="192"/>
        <end position="212"/>
    </location>
</feature>
<feature type="compositionally biased region" description="Pro residues" evidence="1">
    <location>
        <begin position="128"/>
        <end position="140"/>
    </location>
</feature>